<feature type="transmembrane region" description="Helical" evidence="6">
    <location>
        <begin position="336"/>
        <end position="357"/>
    </location>
</feature>
<name>A0ABP0BBS0_9PEZI</name>
<dbReference type="InterPro" id="IPR011701">
    <property type="entry name" value="MFS"/>
</dbReference>
<organism evidence="8 9">
    <name type="scientific">Sporothrix curviconia</name>
    <dbReference type="NCBI Taxonomy" id="1260050"/>
    <lineage>
        <taxon>Eukaryota</taxon>
        <taxon>Fungi</taxon>
        <taxon>Dikarya</taxon>
        <taxon>Ascomycota</taxon>
        <taxon>Pezizomycotina</taxon>
        <taxon>Sordariomycetes</taxon>
        <taxon>Sordariomycetidae</taxon>
        <taxon>Ophiostomatales</taxon>
        <taxon>Ophiostomataceae</taxon>
        <taxon>Sporothrix</taxon>
    </lineage>
</organism>
<comment type="subcellular location">
    <subcellularLocation>
        <location evidence="1">Membrane</location>
        <topology evidence="1">Multi-pass membrane protein</topology>
    </subcellularLocation>
</comment>
<feature type="transmembrane region" description="Helical" evidence="6">
    <location>
        <begin position="63"/>
        <end position="89"/>
    </location>
</feature>
<feature type="transmembrane region" description="Helical" evidence="6">
    <location>
        <begin position="433"/>
        <end position="455"/>
    </location>
</feature>
<gene>
    <name evidence="8" type="ORF">SCUCBS95973_003014</name>
</gene>
<evidence type="ECO:0000256" key="3">
    <source>
        <dbReference type="ARBA" id="ARBA00022989"/>
    </source>
</evidence>
<dbReference type="InterPro" id="IPR036259">
    <property type="entry name" value="MFS_trans_sf"/>
</dbReference>
<feature type="transmembrane region" description="Helical" evidence="6">
    <location>
        <begin position="130"/>
        <end position="146"/>
    </location>
</feature>
<dbReference type="Pfam" id="PF07690">
    <property type="entry name" value="MFS_1"/>
    <property type="match status" value="1"/>
</dbReference>
<evidence type="ECO:0000256" key="4">
    <source>
        <dbReference type="ARBA" id="ARBA00023136"/>
    </source>
</evidence>
<feature type="transmembrane region" description="Helical" evidence="6">
    <location>
        <begin position="542"/>
        <end position="560"/>
    </location>
</feature>
<protein>
    <recommendedName>
        <fullName evidence="7">Major facilitator superfamily (MFS) profile domain-containing protein</fullName>
    </recommendedName>
</protein>
<dbReference type="InterPro" id="IPR020846">
    <property type="entry name" value="MFS_dom"/>
</dbReference>
<evidence type="ECO:0000256" key="6">
    <source>
        <dbReference type="SAM" id="Phobius"/>
    </source>
</evidence>
<feature type="transmembrane region" description="Helical" evidence="6">
    <location>
        <begin position="298"/>
        <end position="316"/>
    </location>
</feature>
<dbReference type="SUPFAM" id="SSF103473">
    <property type="entry name" value="MFS general substrate transporter"/>
    <property type="match status" value="2"/>
</dbReference>
<keyword evidence="2 6" id="KW-0812">Transmembrane</keyword>
<feature type="domain" description="Major facilitator superfamily (MFS) profile" evidence="7">
    <location>
        <begin position="65"/>
        <end position="564"/>
    </location>
</feature>
<evidence type="ECO:0000256" key="2">
    <source>
        <dbReference type="ARBA" id="ARBA00022692"/>
    </source>
</evidence>
<comment type="caution">
    <text evidence="8">The sequence shown here is derived from an EMBL/GenBank/DDBJ whole genome shotgun (WGS) entry which is preliminary data.</text>
</comment>
<feature type="transmembrane region" description="Helical" evidence="6">
    <location>
        <begin position="467"/>
        <end position="488"/>
    </location>
</feature>
<accession>A0ABP0BBS0</accession>
<dbReference type="Proteomes" id="UP001642405">
    <property type="component" value="Unassembled WGS sequence"/>
</dbReference>
<evidence type="ECO:0000313" key="9">
    <source>
        <dbReference type="Proteomes" id="UP001642405"/>
    </source>
</evidence>
<evidence type="ECO:0000259" key="7">
    <source>
        <dbReference type="PROSITE" id="PS50850"/>
    </source>
</evidence>
<feature type="transmembrane region" description="Helical" evidence="6">
    <location>
        <begin position="193"/>
        <end position="214"/>
    </location>
</feature>
<keyword evidence="4 6" id="KW-0472">Membrane</keyword>
<keyword evidence="9" id="KW-1185">Reference proteome</keyword>
<feature type="transmembrane region" description="Helical" evidence="6">
    <location>
        <begin position="261"/>
        <end position="286"/>
    </location>
</feature>
<reference evidence="8 9" key="1">
    <citation type="submission" date="2024-01" db="EMBL/GenBank/DDBJ databases">
        <authorList>
            <person name="Allen C."/>
            <person name="Tagirdzhanova G."/>
        </authorList>
    </citation>
    <scope>NUCLEOTIDE SEQUENCE [LARGE SCALE GENOMIC DNA]</scope>
</reference>
<evidence type="ECO:0000313" key="8">
    <source>
        <dbReference type="EMBL" id="CAK7217033.1"/>
    </source>
</evidence>
<keyword evidence="3 6" id="KW-1133">Transmembrane helix</keyword>
<evidence type="ECO:0000256" key="5">
    <source>
        <dbReference type="SAM" id="MobiDB-lite"/>
    </source>
</evidence>
<feature type="transmembrane region" description="Helical" evidence="6">
    <location>
        <begin position="377"/>
        <end position="397"/>
    </location>
</feature>
<proteinExistence type="predicted"/>
<feature type="region of interest" description="Disordered" evidence="5">
    <location>
        <begin position="1"/>
        <end position="20"/>
    </location>
</feature>
<dbReference type="PANTHER" id="PTHR23501">
    <property type="entry name" value="MAJOR FACILITATOR SUPERFAMILY"/>
    <property type="match status" value="1"/>
</dbReference>
<dbReference type="PROSITE" id="PS50850">
    <property type="entry name" value="MFS"/>
    <property type="match status" value="1"/>
</dbReference>
<dbReference type="PANTHER" id="PTHR23501:SF200">
    <property type="entry name" value="TRANSPORTER, PUTATIVE (AFU_ORTHOLOGUE AFUA_3G01360)-RELATED"/>
    <property type="match status" value="1"/>
</dbReference>
<feature type="transmembrane region" description="Helical" evidence="6">
    <location>
        <begin position="220"/>
        <end position="241"/>
    </location>
</feature>
<sequence length="587" mass="63643">MSTVERIPAGAPTPVDPDISEKKEEPVMTDIEIQKAPAVPVETTSGAGKMEAVVAVFGSRGKLIIIGAMVFSMIAFEFDNSVVYTYFVYAQSSYAKISDSAALTTAGSLLFAVIKPLIAKLSDVFGRGEMYPVFLTCYVVALILCAKSPTYAGYSAGYILHTIAQSGVNTMNDILTSDVSSARTRGLAVQIQFVPYLFMPYVTAYITASVINGIGWRWGIGMLAIIMPVGLAPIMITVLTFQRKAKKIGYTEKVKMSVYEFFSRIDLGGIFLFSAGLALILLPASLAGTLANGWKTNWLIACLVIGIVMLIALPFYEKFVARNPFLPTYYFKDRTLAIMLVLYGMDGIGLSVTHSYFYNWLLVARDYSIEVSTWINAVNGTMQFFTGLVLACTMYYLRGYKYPTIAGIAIRLLGYGLMFRIRSANSGVAELVIVQLIQGIGDGILGTTCFVACTVNVPHKDVAQMTSLAVCLSMLGSSIGSAIGGGIYTSYFRAELAKHLGTDGTAELIEAVFDSITTELPPMGSPQRNAIAAAYSQIMADFTYVAFSCVIPAALAIWFVPNKTLTDAQNLVEVVEGVDPEDERRDE</sequence>
<dbReference type="Gene3D" id="1.20.1250.20">
    <property type="entry name" value="MFS general substrate transporter like domains"/>
    <property type="match status" value="2"/>
</dbReference>
<feature type="transmembrane region" description="Helical" evidence="6">
    <location>
        <begin position="404"/>
        <end position="421"/>
    </location>
</feature>
<evidence type="ECO:0000256" key="1">
    <source>
        <dbReference type="ARBA" id="ARBA00004141"/>
    </source>
</evidence>
<dbReference type="EMBL" id="CAWUHB010000012">
    <property type="protein sequence ID" value="CAK7217033.1"/>
    <property type="molecule type" value="Genomic_DNA"/>
</dbReference>